<proteinExistence type="predicted"/>
<sequence length="341" mass="38685">MNEKNANSANREFTYLYKQKLRTQFSLDGRWASILAQYTRVAADVVALDSELPLKSRDTIETISGDIPKLGLKLYLTEKQMKDVDAMIVQNVPLQTIIDKIFNDVARCIEAVWERIEDIFLSELSSGVGVSERSNGTGVRIDMNFYEENQFLVSDLWNTATSTPLDDIQKVFDKAEEDGNTITEIYLDETALQLLYRNNQVRNQYAFDKGIALTAGTTVPVLDFETVSGVFMKKWGVKLTRVNRTIKTEINGDKKSHKPWKKGGMTFVCDEELGDLVWTTLAEENRPVNGVVYQKADEFILAKKYSTTDPLREFTAAEAMVVPVLNNVDRIYTLDTQTVQE</sequence>
<comment type="caution">
    <text evidence="1">The sequence shown here is derived from an EMBL/GenBank/DDBJ whole genome shotgun (WGS) entry which is preliminary data.</text>
</comment>
<evidence type="ECO:0000313" key="2">
    <source>
        <dbReference type="Proteomes" id="UP000306319"/>
    </source>
</evidence>
<keyword evidence="2" id="KW-1185">Reference proteome</keyword>
<dbReference type="Proteomes" id="UP000306319">
    <property type="component" value="Unassembled WGS sequence"/>
</dbReference>
<accession>A0AC61RIB7</accession>
<name>A0AC61RIB7_9BACT</name>
<reference evidence="1" key="1">
    <citation type="submission" date="2019-04" db="EMBL/GenBank/DDBJ databases">
        <title>Microbes associate with the intestines of laboratory mice.</title>
        <authorList>
            <person name="Navarre W."/>
            <person name="Wong E."/>
            <person name="Huang K."/>
            <person name="Tropini C."/>
            <person name="Ng K."/>
            <person name="Yu B."/>
        </authorList>
    </citation>
    <scope>NUCLEOTIDE SEQUENCE</scope>
    <source>
        <strain evidence="1">NM04_E33</strain>
    </source>
</reference>
<protein>
    <submittedName>
        <fullName evidence="1">Uncharacterized protein</fullName>
    </submittedName>
</protein>
<gene>
    <name evidence="1" type="ORF">E5331_00665</name>
</gene>
<organism evidence="1 2">
    <name type="scientific">Lepagella muris</name>
    <dbReference type="NCBI Taxonomy" id="3032870"/>
    <lineage>
        <taxon>Bacteria</taxon>
        <taxon>Pseudomonadati</taxon>
        <taxon>Bacteroidota</taxon>
        <taxon>Bacteroidia</taxon>
        <taxon>Bacteroidales</taxon>
        <taxon>Muribaculaceae</taxon>
        <taxon>Lepagella</taxon>
    </lineage>
</organism>
<dbReference type="EMBL" id="SRYB01000001">
    <property type="protein sequence ID" value="TGY80924.1"/>
    <property type="molecule type" value="Genomic_DNA"/>
</dbReference>
<evidence type="ECO:0000313" key="1">
    <source>
        <dbReference type="EMBL" id="TGY80924.1"/>
    </source>
</evidence>